<dbReference type="HOGENOM" id="CLU_1077313_0_0_14"/>
<feature type="transmembrane region" description="Helical" evidence="6">
    <location>
        <begin position="147"/>
        <end position="168"/>
    </location>
</feature>
<sequence>MFIFLGYLIIKKPIYRPNLNIFKISRDMHKKYIKAFLPLWISNMLFGTSIVVQTSLYSYYGDTSVVAAAQITGSAIAIFYSTFRGYNALVSLYVGKNLGAGELDLAKENATKILKLSFISSLIISLIIVSCSFWVPKTLFPNLTAEALYLTTWFIAFSAFTYFCINMLQHLFNFLYSGGYTLIVSVFDLFLIWIVDIFITFTLLRWAHIDIKWIMMISCLSKIIDFITSYLLYKIVPWNKKIVGDSHEPHGEIIIQQP</sequence>
<keyword evidence="8" id="KW-1185">Reference proteome</keyword>
<dbReference type="KEGG" id="smia:P344_06855"/>
<dbReference type="GO" id="GO:0042910">
    <property type="term" value="F:xenobiotic transmembrane transporter activity"/>
    <property type="evidence" value="ECO:0007669"/>
    <property type="project" value="InterPro"/>
</dbReference>
<evidence type="ECO:0000256" key="6">
    <source>
        <dbReference type="SAM" id="Phobius"/>
    </source>
</evidence>
<evidence type="ECO:0000256" key="2">
    <source>
        <dbReference type="ARBA" id="ARBA00010199"/>
    </source>
</evidence>
<feature type="transmembrane region" description="Helical" evidence="6">
    <location>
        <begin position="32"/>
        <end position="52"/>
    </location>
</feature>
<feature type="transmembrane region" description="Helical" evidence="6">
    <location>
        <begin position="213"/>
        <end position="233"/>
    </location>
</feature>
<accession>W6AY42</accession>
<dbReference type="PATRIC" id="fig|838561.3.peg.1319"/>
<dbReference type="OrthoDB" id="9811110at2"/>
<feature type="transmembrane region" description="Helical" evidence="6">
    <location>
        <begin position="180"/>
        <end position="207"/>
    </location>
</feature>
<dbReference type="PANTHER" id="PTHR43298">
    <property type="entry name" value="MULTIDRUG RESISTANCE PROTEIN NORM-RELATED"/>
    <property type="match status" value="1"/>
</dbReference>
<organism evidence="7 8">
    <name type="scientific">Spiroplasma mirum ATCC 29335</name>
    <dbReference type="NCBI Taxonomy" id="838561"/>
    <lineage>
        <taxon>Bacteria</taxon>
        <taxon>Bacillati</taxon>
        <taxon>Mycoplasmatota</taxon>
        <taxon>Mollicutes</taxon>
        <taxon>Entomoplasmatales</taxon>
        <taxon>Spiroplasmataceae</taxon>
        <taxon>Spiroplasma</taxon>
    </lineage>
</organism>
<proteinExistence type="inferred from homology"/>
<protein>
    <recommendedName>
        <fullName evidence="3">Probable multidrug resistance protein NorM</fullName>
    </recommendedName>
    <alternativeName>
        <fullName evidence="5">Multidrug-efflux transporter</fullName>
    </alternativeName>
</protein>
<name>W6AY42_9MOLU</name>
<dbReference type="PANTHER" id="PTHR43298:SF2">
    <property type="entry name" value="FMN_FAD EXPORTER YEEO-RELATED"/>
    <property type="match status" value="1"/>
</dbReference>
<keyword evidence="4" id="KW-0813">Transport</keyword>
<evidence type="ECO:0000313" key="8">
    <source>
        <dbReference type="Proteomes" id="UP000019260"/>
    </source>
</evidence>
<dbReference type="InterPro" id="IPR002528">
    <property type="entry name" value="MATE_fam"/>
</dbReference>
<dbReference type="GO" id="GO:0005886">
    <property type="term" value="C:plasma membrane"/>
    <property type="evidence" value="ECO:0007669"/>
    <property type="project" value="TreeGrafter"/>
</dbReference>
<evidence type="ECO:0000256" key="4">
    <source>
        <dbReference type="ARBA" id="ARBA00022448"/>
    </source>
</evidence>
<evidence type="ECO:0000256" key="1">
    <source>
        <dbReference type="ARBA" id="ARBA00003408"/>
    </source>
</evidence>
<evidence type="ECO:0000313" key="7">
    <source>
        <dbReference type="EMBL" id="AHI58669.1"/>
    </source>
</evidence>
<dbReference type="RefSeq" id="WP_025317880.1">
    <property type="nucleotide sequence ID" value="NZ_CP002082.1"/>
</dbReference>
<dbReference type="eggNOG" id="COG0534">
    <property type="taxonomic scope" value="Bacteria"/>
</dbReference>
<keyword evidence="6" id="KW-0812">Transmembrane</keyword>
<dbReference type="Pfam" id="PF01554">
    <property type="entry name" value="MatE"/>
    <property type="match status" value="1"/>
</dbReference>
<dbReference type="STRING" id="838561.P344_06855"/>
<dbReference type="InterPro" id="IPR050222">
    <property type="entry name" value="MATE_MdtK"/>
</dbReference>
<comment type="function">
    <text evidence="1">Multidrug efflux pump.</text>
</comment>
<dbReference type="Proteomes" id="UP000019260">
    <property type="component" value="Chromosome"/>
</dbReference>
<feature type="transmembrane region" description="Helical" evidence="6">
    <location>
        <begin position="113"/>
        <end position="135"/>
    </location>
</feature>
<evidence type="ECO:0000256" key="5">
    <source>
        <dbReference type="ARBA" id="ARBA00031636"/>
    </source>
</evidence>
<reference evidence="7 8" key="1">
    <citation type="submission" date="2013-09" db="EMBL/GenBank/DDBJ databases">
        <title>Complete genome sequence of Spiroplasma mirum suckling mouse cataract agent.</title>
        <authorList>
            <person name="Landry C.A."/>
            <person name="Bastian F.O."/>
            <person name="Thune R.L."/>
        </authorList>
    </citation>
    <scope>NUCLEOTIDE SEQUENCE [LARGE SCALE GENOMIC DNA]</scope>
    <source>
        <strain evidence="7 8">SMCA</strain>
    </source>
</reference>
<feature type="transmembrane region" description="Helical" evidence="6">
    <location>
        <begin position="64"/>
        <end position="83"/>
    </location>
</feature>
<keyword evidence="6" id="KW-0472">Membrane</keyword>
<gene>
    <name evidence="7" type="ORF">P344_06855</name>
</gene>
<evidence type="ECO:0000256" key="3">
    <source>
        <dbReference type="ARBA" id="ARBA00020268"/>
    </source>
</evidence>
<dbReference type="EMBL" id="CP006720">
    <property type="protein sequence ID" value="AHI58669.1"/>
    <property type="molecule type" value="Genomic_DNA"/>
</dbReference>
<dbReference type="AlphaFoldDB" id="W6AY42"/>
<dbReference type="GO" id="GO:0015297">
    <property type="term" value="F:antiporter activity"/>
    <property type="evidence" value="ECO:0007669"/>
    <property type="project" value="InterPro"/>
</dbReference>
<keyword evidence="6" id="KW-1133">Transmembrane helix</keyword>
<comment type="similarity">
    <text evidence="2">Belongs to the multi antimicrobial extrusion (MATE) (TC 2.A.66.1) family.</text>
</comment>